<evidence type="ECO:0000313" key="3">
    <source>
        <dbReference type="Ensembl" id="ENSSDUP00000012141.1"/>
    </source>
</evidence>
<dbReference type="GeneTree" id="ENSGT01150000287585"/>
<feature type="domain" description="Ubiquitin-like" evidence="2">
    <location>
        <begin position="30"/>
        <end position="88"/>
    </location>
</feature>
<dbReference type="InterPro" id="IPR000626">
    <property type="entry name" value="Ubiquitin-like_dom"/>
</dbReference>
<feature type="region of interest" description="Disordered" evidence="1">
    <location>
        <begin position="84"/>
        <end position="116"/>
    </location>
</feature>
<accession>A0A3B4U0Q8</accession>
<protein>
    <recommendedName>
        <fullName evidence="2">Ubiquitin-like domain-containing protein</fullName>
    </recommendedName>
</protein>
<feature type="compositionally biased region" description="Gly residues" evidence="1">
    <location>
        <begin position="86"/>
        <end position="99"/>
    </location>
</feature>
<evidence type="ECO:0000313" key="4">
    <source>
        <dbReference type="Proteomes" id="UP000261420"/>
    </source>
</evidence>
<organism evidence="3 4">
    <name type="scientific">Seriola dumerili</name>
    <name type="common">Greater amberjack</name>
    <name type="synonym">Caranx dumerili</name>
    <dbReference type="NCBI Taxonomy" id="41447"/>
    <lineage>
        <taxon>Eukaryota</taxon>
        <taxon>Metazoa</taxon>
        <taxon>Chordata</taxon>
        <taxon>Craniata</taxon>
        <taxon>Vertebrata</taxon>
        <taxon>Euteleostomi</taxon>
        <taxon>Actinopterygii</taxon>
        <taxon>Neopterygii</taxon>
        <taxon>Teleostei</taxon>
        <taxon>Neoteleostei</taxon>
        <taxon>Acanthomorphata</taxon>
        <taxon>Carangaria</taxon>
        <taxon>Carangiformes</taxon>
        <taxon>Carangidae</taxon>
        <taxon>Seriola</taxon>
    </lineage>
</organism>
<proteinExistence type="predicted"/>
<keyword evidence="4" id="KW-1185">Reference proteome</keyword>
<dbReference type="InterPro" id="IPR029071">
    <property type="entry name" value="Ubiquitin-like_domsf"/>
</dbReference>
<sequence length="116" mass="12571">MVIQVNVCGAGGGVKLVDLCDSEEQFKSLTVLQLKEKIIEAVFSSYYDHEELRLIFNNKRLDGDSSLLSAYGVQHRSTIHMVLAVPGGGPGDPGRGDGGMGDKEGKNRSMEKLTLF</sequence>
<reference evidence="3" key="1">
    <citation type="submission" date="2025-08" db="UniProtKB">
        <authorList>
            <consortium name="Ensembl"/>
        </authorList>
    </citation>
    <scope>IDENTIFICATION</scope>
</reference>
<feature type="compositionally biased region" description="Basic and acidic residues" evidence="1">
    <location>
        <begin position="100"/>
        <end position="116"/>
    </location>
</feature>
<dbReference type="Ensembl" id="ENSSDUT00000012361.1">
    <property type="protein sequence ID" value="ENSSDUP00000012141.1"/>
    <property type="gene ID" value="ENSSDUG00000008847.1"/>
</dbReference>
<evidence type="ECO:0000259" key="2">
    <source>
        <dbReference type="PROSITE" id="PS50053"/>
    </source>
</evidence>
<dbReference type="CDD" id="cd17039">
    <property type="entry name" value="Ubl_ubiquitin_like"/>
    <property type="match status" value="1"/>
</dbReference>
<dbReference type="SUPFAM" id="SSF54236">
    <property type="entry name" value="Ubiquitin-like"/>
    <property type="match status" value="1"/>
</dbReference>
<evidence type="ECO:0000256" key="1">
    <source>
        <dbReference type="SAM" id="MobiDB-lite"/>
    </source>
</evidence>
<dbReference type="Gene3D" id="3.10.20.90">
    <property type="entry name" value="Phosphatidylinositol 3-kinase Catalytic Subunit, Chain A, domain 1"/>
    <property type="match status" value="1"/>
</dbReference>
<dbReference type="Pfam" id="PF00240">
    <property type="entry name" value="ubiquitin"/>
    <property type="match status" value="1"/>
</dbReference>
<dbReference type="AlphaFoldDB" id="A0A3B4U0Q8"/>
<reference evidence="3" key="2">
    <citation type="submission" date="2025-09" db="UniProtKB">
        <authorList>
            <consortium name="Ensembl"/>
        </authorList>
    </citation>
    <scope>IDENTIFICATION</scope>
</reference>
<name>A0A3B4U0Q8_SERDU</name>
<dbReference type="SMART" id="SM00213">
    <property type="entry name" value="UBQ"/>
    <property type="match status" value="1"/>
</dbReference>
<dbReference type="PROSITE" id="PS50053">
    <property type="entry name" value="UBIQUITIN_2"/>
    <property type="match status" value="1"/>
</dbReference>
<dbReference type="STRING" id="41447.ENSSDUP00000012141"/>
<dbReference type="OMA" id="HMSTIHT"/>
<dbReference type="Proteomes" id="UP000261420">
    <property type="component" value="Unplaced"/>
</dbReference>